<dbReference type="SMART" id="SM00382">
    <property type="entry name" value="AAA"/>
    <property type="match status" value="1"/>
</dbReference>
<dbReference type="CDD" id="cd03230">
    <property type="entry name" value="ABC_DR_subfamily_A"/>
    <property type="match status" value="1"/>
</dbReference>
<keyword evidence="3 5" id="KW-0067">ATP-binding</keyword>
<evidence type="ECO:0000313" key="5">
    <source>
        <dbReference type="EMBL" id="MFC7149617.1"/>
    </source>
</evidence>
<evidence type="ECO:0000313" key="6">
    <source>
        <dbReference type="Proteomes" id="UP001596378"/>
    </source>
</evidence>
<dbReference type="EMBL" id="JBHTAI010000007">
    <property type="protein sequence ID" value="MFC7149617.1"/>
    <property type="molecule type" value="Genomic_DNA"/>
</dbReference>
<comment type="caution">
    <text evidence="5">The sequence shown here is derived from an EMBL/GenBank/DDBJ whole genome shotgun (WGS) entry which is preliminary data.</text>
</comment>
<protein>
    <submittedName>
        <fullName evidence="5">ABC transporter ATP-binding protein</fullName>
    </submittedName>
</protein>
<dbReference type="InterPro" id="IPR051782">
    <property type="entry name" value="ABC_Transporter_VariousFunc"/>
</dbReference>
<dbReference type="InterPro" id="IPR027417">
    <property type="entry name" value="P-loop_NTPase"/>
</dbReference>
<dbReference type="InterPro" id="IPR003593">
    <property type="entry name" value="AAA+_ATPase"/>
</dbReference>
<proteinExistence type="predicted"/>
<dbReference type="PANTHER" id="PTHR42939">
    <property type="entry name" value="ABC TRANSPORTER ATP-BINDING PROTEIN ALBC-RELATED"/>
    <property type="match status" value="1"/>
</dbReference>
<dbReference type="Gene3D" id="3.40.50.300">
    <property type="entry name" value="P-loop containing nucleotide triphosphate hydrolases"/>
    <property type="match status" value="1"/>
</dbReference>
<dbReference type="PROSITE" id="PS50893">
    <property type="entry name" value="ABC_TRANSPORTER_2"/>
    <property type="match status" value="1"/>
</dbReference>
<evidence type="ECO:0000256" key="1">
    <source>
        <dbReference type="ARBA" id="ARBA00022448"/>
    </source>
</evidence>
<evidence type="ECO:0000256" key="2">
    <source>
        <dbReference type="ARBA" id="ARBA00022741"/>
    </source>
</evidence>
<keyword evidence="2" id="KW-0547">Nucleotide-binding</keyword>
<dbReference type="PANTHER" id="PTHR42939:SF2">
    <property type="entry name" value="ABC-TYPE TRANSPORTER ATP-BINDING PROTEIN ECSA"/>
    <property type="match status" value="1"/>
</dbReference>
<reference evidence="6" key="1">
    <citation type="journal article" date="2019" name="Int. J. Syst. Evol. Microbiol.">
        <title>The Global Catalogue of Microorganisms (GCM) 10K type strain sequencing project: providing services to taxonomists for standard genome sequencing and annotation.</title>
        <authorList>
            <consortium name="The Broad Institute Genomics Platform"/>
            <consortium name="The Broad Institute Genome Sequencing Center for Infectious Disease"/>
            <person name="Wu L."/>
            <person name="Ma J."/>
        </authorList>
    </citation>
    <scope>NUCLEOTIDE SEQUENCE [LARGE SCALE GENOMIC DNA]</scope>
    <source>
        <strain evidence="6">KCTC 12907</strain>
    </source>
</reference>
<evidence type="ECO:0000259" key="4">
    <source>
        <dbReference type="PROSITE" id="PS50893"/>
    </source>
</evidence>
<dbReference type="Proteomes" id="UP001596378">
    <property type="component" value="Unassembled WGS sequence"/>
</dbReference>
<gene>
    <name evidence="5" type="ORF">ACFQMJ_13855</name>
</gene>
<dbReference type="SUPFAM" id="SSF52540">
    <property type="entry name" value="P-loop containing nucleoside triphosphate hydrolases"/>
    <property type="match status" value="1"/>
</dbReference>
<feature type="domain" description="ABC transporter" evidence="4">
    <location>
        <begin position="14"/>
        <end position="245"/>
    </location>
</feature>
<keyword evidence="6" id="KW-1185">Reference proteome</keyword>
<sequence>MVVSEQGKAGESALVIKELTGGYSRRRPVLHGVSMSLNRGELLGLIGLNGAGKSTAIKHILGLMIPHGGEVRVAGVTLEENRELYRSSVAYVPEQPSLFPNLTVKEHLQWTAMAYGLEPGAAWERVDKLAATFRMTEAMKALPDTLSKGMKQKVMLMNALLVQPALLIIDEPFLGLDPLAIRGLIGALDEVREQGTAILLSSHILPALERKANRLVVLHKGRLIAEGSPREVMEQAGCSGADATLDDVFEALVEAAEGGRAGG</sequence>
<dbReference type="Pfam" id="PF00005">
    <property type="entry name" value="ABC_tran"/>
    <property type="match status" value="1"/>
</dbReference>
<dbReference type="InterPro" id="IPR003439">
    <property type="entry name" value="ABC_transporter-like_ATP-bd"/>
</dbReference>
<name>A0ABW2F8S7_9BACL</name>
<organism evidence="5 6">
    <name type="scientific">Cohnella cellulosilytica</name>
    <dbReference type="NCBI Taxonomy" id="986710"/>
    <lineage>
        <taxon>Bacteria</taxon>
        <taxon>Bacillati</taxon>
        <taxon>Bacillota</taxon>
        <taxon>Bacilli</taxon>
        <taxon>Bacillales</taxon>
        <taxon>Paenibacillaceae</taxon>
        <taxon>Cohnella</taxon>
    </lineage>
</organism>
<dbReference type="GO" id="GO:0005524">
    <property type="term" value="F:ATP binding"/>
    <property type="evidence" value="ECO:0007669"/>
    <property type="project" value="UniProtKB-KW"/>
</dbReference>
<dbReference type="RefSeq" id="WP_378051321.1">
    <property type="nucleotide sequence ID" value="NZ_JBHMDN010000034.1"/>
</dbReference>
<keyword evidence="1" id="KW-0813">Transport</keyword>
<accession>A0ABW2F8S7</accession>
<evidence type="ECO:0000256" key="3">
    <source>
        <dbReference type="ARBA" id="ARBA00022840"/>
    </source>
</evidence>